<dbReference type="Gramene" id="KVI06902">
    <property type="protein sequence ID" value="KVI06902"/>
    <property type="gene ID" value="Ccrd_014741"/>
</dbReference>
<proteinExistence type="inferred from homology"/>
<dbReference type="SUPFAM" id="SSF48452">
    <property type="entry name" value="TPR-like"/>
    <property type="match status" value="1"/>
</dbReference>
<dbReference type="Pfam" id="PF13812">
    <property type="entry name" value="PPR_3"/>
    <property type="match status" value="1"/>
</dbReference>
<protein>
    <submittedName>
        <fullName evidence="4">Pentatricopeptide repeat-containing protein</fullName>
    </submittedName>
</protein>
<feature type="repeat" description="PPR" evidence="3">
    <location>
        <begin position="389"/>
        <end position="423"/>
    </location>
</feature>
<feature type="repeat" description="PPR" evidence="3">
    <location>
        <begin position="248"/>
        <end position="282"/>
    </location>
</feature>
<organism evidence="4 5">
    <name type="scientific">Cynara cardunculus var. scolymus</name>
    <name type="common">Globe artichoke</name>
    <name type="synonym">Cynara scolymus</name>
    <dbReference type="NCBI Taxonomy" id="59895"/>
    <lineage>
        <taxon>Eukaryota</taxon>
        <taxon>Viridiplantae</taxon>
        <taxon>Streptophyta</taxon>
        <taxon>Embryophyta</taxon>
        <taxon>Tracheophyta</taxon>
        <taxon>Spermatophyta</taxon>
        <taxon>Magnoliopsida</taxon>
        <taxon>eudicotyledons</taxon>
        <taxon>Gunneridae</taxon>
        <taxon>Pentapetalae</taxon>
        <taxon>asterids</taxon>
        <taxon>campanulids</taxon>
        <taxon>Asterales</taxon>
        <taxon>Asteraceae</taxon>
        <taxon>Carduoideae</taxon>
        <taxon>Cardueae</taxon>
        <taxon>Carduinae</taxon>
        <taxon>Cynara</taxon>
    </lineage>
</organism>
<reference evidence="4 5" key="1">
    <citation type="journal article" date="2016" name="Sci. Rep.">
        <title>The genome sequence of the outbreeding globe artichoke constructed de novo incorporating a phase-aware low-pass sequencing strategy of F1 progeny.</title>
        <authorList>
            <person name="Scaglione D."/>
            <person name="Reyes-Chin-Wo S."/>
            <person name="Acquadro A."/>
            <person name="Froenicke L."/>
            <person name="Portis E."/>
            <person name="Beitel C."/>
            <person name="Tirone M."/>
            <person name="Mauro R."/>
            <person name="Lo Monaco A."/>
            <person name="Mauromicale G."/>
            <person name="Faccioli P."/>
            <person name="Cattivelli L."/>
            <person name="Rieseberg L."/>
            <person name="Michelmore R."/>
            <person name="Lanteri S."/>
        </authorList>
    </citation>
    <scope>NUCLEOTIDE SEQUENCE [LARGE SCALE GENOMIC DNA]</scope>
    <source>
        <strain evidence="4">2C</strain>
    </source>
</reference>
<dbReference type="AlphaFoldDB" id="A0A124SGN2"/>
<evidence type="ECO:0000313" key="4">
    <source>
        <dbReference type="EMBL" id="KVI06902.1"/>
    </source>
</evidence>
<evidence type="ECO:0000256" key="1">
    <source>
        <dbReference type="ARBA" id="ARBA00007626"/>
    </source>
</evidence>
<dbReference type="PANTHER" id="PTHR47936">
    <property type="entry name" value="PPR_LONG DOMAIN-CONTAINING PROTEIN"/>
    <property type="match status" value="1"/>
</dbReference>
<gene>
    <name evidence="4" type="ORF">Ccrd_014741</name>
</gene>
<dbReference type="Proteomes" id="UP000243975">
    <property type="component" value="Unassembled WGS sequence"/>
</dbReference>
<feature type="repeat" description="PPR" evidence="3">
    <location>
        <begin position="213"/>
        <end position="247"/>
    </location>
</feature>
<dbReference type="GO" id="GO:0003729">
    <property type="term" value="F:mRNA binding"/>
    <property type="evidence" value="ECO:0007669"/>
    <property type="project" value="EnsemblPlants"/>
</dbReference>
<dbReference type="InterPro" id="IPR011990">
    <property type="entry name" value="TPR-like_helical_dom_sf"/>
</dbReference>
<dbReference type="GO" id="GO:0031930">
    <property type="term" value="P:mitochondria-nucleus signaling pathway"/>
    <property type="evidence" value="ECO:0007669"/>
    <property type="project" value="TreeGrafter"/>
</dbReference>
<evidence type="ECO:0000313" key="5">
    <source>
        <dbReference type="Proteomes" id="UP000243975"/>
    </source>
</evidence>
<feature type="repeat" description="PPR" evidence="3">
    <location>
        <begin position="424"/>
        <end position="458"/>
    </location>
</feature>
<dbReference type="Pfam" id="PF13041">
    <property type="entry name" value="PPR_2"/>
    <property type="match status" value="4"/>
</dbReference>
<name>A0A124SGN2_CYNCS</name>
<feature type="repeat" description="PPR" evidence="3">
    <location>
        <begin position="532"/>
        <end position="566"/>
    </location>
</feature>
<keyword evidence="5" id="KW-1185">Reference proteome</keyword>
<feature type="repeat" description="PPR" evidence="3">
    <location>
        <begin position="283"/>
        <end position="318"/>
    </location>
</feature>
<dbReference type="GO" id="GO:0009507">
    <property type="term" value="C:chloroplast"/>
    <property type="evidence" value="ECO:0007669"/>
    <property type="project" value="TreeGrafter"/>
</dbReference>
<dbReference type="PANTHER" id="PTHR47936:SF1">
    <property type="entry name" value="PENTATRICOPEPTIDE REPEAT-CONTAINING PROTEIN GUN1, CHLOROPLASTIC"/>
    <property type="match status" value="1"/>
</dbReference>
<dbReference type="GO" id="GO:0010019">
    <property type="term" value="P:chloroplast-nucleus signaling pathway"/>
    <property type="evidence" value="ECO:0007669"/>
    <property type="project" value="TreeGrafter"/>
</dbReference>
<comment type="caution">
    <text evidence="4">The sequence shown here is derived from an EMBL/GenBank/DDBJ whole genome shotgun (WGS) entry which is preliminary data.</text>
</comment>
<dbReference type="OMA" id="FRDGMAD"/>
<keyword evidence="2" id="KW-0677">Repeat</keyword>
<dbReference type="NCBIfam" id="TIGR00756">
    <property type="entry name" value="PPR"/>
    <property type="match status" value="9"/>
</dbReference>
<evidence type="ECO:0000256" key="2">
    <source>
        <dbReference type="ARBA" id="ARBA00022737"/>
    </source>
</evidence>
<comment type="similarity">
    <text evidence="1">Belongs to the PPR family. P subfamily.</text>
</comment>
<dbReference type="Gene3D" id="1.25.40.10">
    <property type="entry name" value="Tetratricopeptide repeat domain"/>
    <property type="match status" value="4"/>
</dbReference>
<sequence>MMNTTSSSPPKPPLNPSEITQNLTKILAKNPPSISLISSISKFIPHLTPVIIHSVVSSQTLKSNPQILLNFFKISQLHAPSFSNGSPATLPSFFVVLQTLFAHNKWADAKTLLLNFIGADTRHRLLRTILHPSRDIPRLSKALYDTAIGAYIQMGYPHLAMIVFRRMKRLRIPPKLITCNTLLNSLVKHSSSRSILYSREVINDAIRLGVVPNVNMFNIMINGYCLENKFGDARDLMNKMREFNCLPDNVTYNTLLNALCKKGRLKDVRELLLEMKNQGLFPNRNTYNTLVHMYCQRRGSLLEATHIFDLMTQNNFLPDVWTYNTLISGLCNEGKIEEAIRVSNEMEKLKLLPDVITYNTLIDGCFKWKKSSEAIKLLDGMSERGMKRNTVTYNILIKWYCKEGDMGKASETVKHMETNGLFPDSVTYNTLINGYSKAGSLGEALKMMKEMSGRGLQMDSVTVSTVLHALCLEKNKGLLEKAITLFNTWISKGKTVDAVTYNTLVSCLCKEGRFEDAMDLVAEMKEKNLGPDRYTYNAVLVTLTDAGRREEAEDLMSKMIEWGNVLDDLSSHGVQDEPDTSLVACSEDIDKLCTERKYRDALRLFGELSGKGIAVKKSTCISLMCALIKKEMRRLNAV</sequence>
<dbReference type="PROSITE" id="PS51375">
    <property type="entry name" value="PPR"/>
    <property type="match status" value="10"/>
</dbReference>
<dbReference type="Pfam" id="PF12854">
    <property type="entry name" value="PPR_1"/>
    <property type="match status" value="1"/>
</dbReference>
<feature type="repeat" description="PPR" evidence="3">
    <location>
        <begin position="319"/>
        <end position="353"/>
    </location>
</feature>
<accession>A0A124SGN2</accession>
<evidence type="ECO:0000256" key="3">
    <source>
        <dbReference type="PROSITE-ProRule" id="PRU00708"/>
    </source>
</evidence>
<feature type="repeat" description="PPR" evidence="3">
    <location>
        <begin position="497"/>
        <end position="531"/>
    </location>
</feature>
<dbReference type="STRING" id="59895.A0A124SGN2"/>
<dbReference type="InterPro" id="IPR002885">
    <property type="entry name" value="PPR_rpt"/>
</dbReference>
<dbReference type="EMBL" id="LEKV01001546">
    <property type="protein sequence ID" value="KVI06902.1"/>
    <property type="molecule type" value="Genomic_DNA"/>
</dbReference>
<feature type="repeat" description="PPR" evidence="3">
    <location>
        <begin position="140"/>
        <end position="174"/>
    </location>
</feature>
<feature type="repeat" description="PPR" evidence="3">
    <location>
        <begin position="354"/>
        <end position="388"/>
    </location>
</feature>